<evidence type="ECO:0000313" key="2">
    <source>
        <dbReference type="Proteomes" id="UP000836387"/>
    </source>
</evidence>
<comment type="caution">
    <text evidence="1">The sequence shown here is derived from an EMBL/GenBank/DDBJ whole genome shotgun (WGS) entry which is preliminary data.</text>
</comment>
<reference evidence="1" key="1">
    <citation type="submission" date="2020-04" db="EMBL/GenBank/DDBJ databases">
        <authorList>
            <person name="Broberg M."/>
        </authorList>
    </citation>
    <scope>NUCLEOTIDE SEQUENCE</scope>
</reference>
<protein>
    <submittedName>
        <fullName evidence="1">Uncharacterized protein</fullName>
    </submittedName>
</protein>
<dbReference type="Proteomes" id="UP000836387">
    <property type="component" value="Unassembled WGS sequence"/>
</dbReference>
<keyword evidence="2" id="KW-1185">Reference proteome</keyword>
<accession>A0ACA9UZ61</accession>
<organism evidence="1 2">
    <name type="scientific">Clonostachys rosea f. rosea IK726</name>
    <dbReference type="NCBI Taxonomy" id="1349383"/>
    <lineage>
        <taxon>Eukaryota</taxon>
        <taxon>Fungi</taxon>
        <taxon>Dikarya</taxon>
        <taxon>Ascomycota</taxon>
        <taxon>Pezizomycotina</taxon>
        <taxon>Sordariomycetes</taxon>
        <taxon>Hypocreomycetidae</taxon>
        <taxon>Hypocreales</taxon>
        <taxon>Bionectriaceae</taxon>
        <taxon>Clonostachys</taxon>
    </lineage>
</organism>
<evidence type="ECO:0000313" key="1">
    <source>
        <dbReference type="EMBL" id="CAG9957094.1"/>
    </source>
</evidence>
<dbReference type="EMBL" id="CADEHS020000646">
    <property type="protein sequence ID" value="CAG9957094.1"/>
    <property type="molecule type" value="Genomic_DNA"/>
</dbReference>
<gene>
    <name evidence="1" type="ORF">CRV2_00015657</name>
</gene>
<proteinExistence type="predicted"/>
<name>A0ACA9UZ61_BIOOC</name>
<reference evidence="1" key="2">
    <citation type="submission" date="2021-10" db="EMBL/GenBank/DDBJ databases">
        <authorList>
            <person name="Piombo E."/>
        </authorList>
    </citation>
    <scope>NUCLEOTIDE SEQUENCE</scope>
</reference>
<sequence>MDASLLIVAGGLPVIYQSSSLFIFIIISRGSRSNSVADAAGAKAPKEGRTLNLVPCEKECRRCLTALADWDGSGLIPTCCKDTNSRSGKCVRCAAHGKQCSPVAAAHRGTVAALVTEASKEVIEPAKLKTLQMKAHRALEAMKKKTGAAAVSAAQRLAVREQEARLARERFHDQLFLEVVNCLRTMAAAAARQANAARGSSREQVSLMDRVAPGFVPNFMPAEDKEDEEEEE</sequence>